<dbReference type="EMBL" id="LNQL01000001">
    <property type="protein sequence ID" value="KSU50953.1"/>
    <property type="molecule type" value="Genomic_DNA"/>
</dbReference>
<evidence type="ECO:0000313" key="20">
    <source>
        <dbReference type="EMBL" id="KSU50953.1"/>
    </source>
</evidence>
<proteinExistence type="predicted"/>
<evidence type="ECO:0000256" key="5">
    <source>
        <dbReference type="ARBA" id="ARBA00022553"/>
    </source>
</evidence>
<comment type="catalytic activity">
    <reaction evidence="1">
        <text>ATP + protein L-histidine = ADP + protein N-phospho-L-histidine.</text>
        <dbReference type="EC" id="2.7.13.3"/>
    </reaction>
</comment>
<keyword evidence="9" id="KW-0418">Kinase</keyword>
<dbReference type="AlphaFoldDB" id="A0A0V8GL25"/>
<keyword evidence="12" id="KW-0902">Two-component regulatory system</keyword>
<dbReference type="OrthoDB" id="9813151at2"/>
<dbReference type="Proteomes" id="UP000053797">
    <property type="component" value="Unassembled WGS sequence"/>
</dbReference>
<keyword evidence="7 17" id="KW-0812">Transmembrane</keyword>
<dbReference type="GO" id="GO:0005886">
    <property type="term" value="C:plasma membrane"/>
    <property type="evidence" value="ECO:0007669"/>
    <property type="project" value="UniProtKB-SubCell"/>
</dbReference>
<dbReference type="GO" id="GO:0005524">
    <property type="term" value="F:ATP binding"/>
    <property type="evidence" value="ECO:0007669"/>
    <property type="project" value="UniProtKB-KW"/>
</dbReference>
<feature type="domain" description="Histidine kinase" evidence="18">
    <location>
        <begin position="224"/>
        <end position="434"/>
    </location>
</feature>
<dbReference type="Gene3D" id="3.30.565.10">
    <property type="entry name" value="Histidine kinase-like ATPase, C-terminal domain"/>
    <property type="match status" value="1"/>
</dbReference>
<evidence type="ECO:0000256" key="7">
    <source>
        <dbReference type="ARBA" id="ARBA00022692"/>
    </source>
</evidence>
<evidence type="ECO:0000256" key="11">
    <source>
        <dbReference type="ARBA" id="ARBA00022989"/>
    </source>
</evidence>
<comment type="caution">
    <text evidence="20">The sequence shown here is derived from an EMBL/GenBank/DDBJ whole genome shotgun (WGS) entry which is preliminary data.</text>
</comment>
<evidence type="ECO:0000256" key="17">
    <source>
        <dbReference type="SAM" id="Phobius"/>
    </source>
</evidence>
<evidence type="ECO:0000259" key="18">
    <source>
        <dbReference type="PROSITE" id="PS50109"/>
    </source>
</evidence>
<dbReference type="RefSeq" id="WP_058264976.1">
    <property type="nucleotide sequence ID" value="NZ_FMYN01000001.1"/>
</dbReference>
<evidence type="ECO:0000256" key="12">
    <source>
        <dbReference type="ARBA" id="ARBA00023012"/>
    </source>
</evidence>
<dbReference type="InterPro" id="IPR050398">
    <property type="entry name" value="HssS/ArlS-like"/>
</dbReference>
<dbReference type="CDD" id="cd00082">
    <property type="entry name" value="HisKA"/>
    <property type="match status" value="1"/>
</dbReference>
<evidence type="ECO:0000256" key="9">
    <source>
        <dbReference type="ARBA" id="ARBA00022777"/>
    </source>
</evidence>
<dbReference type="InterPro" id="IPR036890">
    <property type="entry name" value="HATPase_C_sf"/>
</dbReference>
<evidence type="ECO:0000259" key="19">
    <source>
        <dbReference type="PROSITE" id="PS50885"/>
    </source>
</evidence>
<dbReference type="Pfam" id="PF02518">
    <property type="entry name" value="HATPase_c"/>
    <property type="match status" value="1"/>
</dbReference>
<dbReference type="InterPro" id="IPR005467">
    <property type="entry name" value="His_kinase_dom"/>
</dbReference>
<feature type="domain" description="HAMP" evidence="19">
    <location>
        <begin position="164"/>
        <end position="216"/>
    </location>
</feature>
<name>A0A0V8GL25_9BACL</name>
<organism evidence="20 21">
    <name type="scientific">Exiguobacterium indicum</name>
    <dbReference type="NCBI Taxonomy" id="296995"/>
    <lineage>
        <taxon>Bacteria</taxon>
        <taxon>Bacillati</taxon>
        <taxon>Bacillota</taxon>
        <taxon>Bacilli</taxon>
        <taxon>Bacillales</taxon>
        <taxon>Bacillales Family XII. Incertae Sedis</taxon>
        <taxon>Exiguobacterium</taxon>
    </lineage>
</organism>
<evidence type="ECO:0000256" key="3">
    <source>
        <dbReference type="ARBA" id="ARBA00012438"/>
    </source>
</evidence>
<keyword evidence="11 17" id="KW-1133">Transmembrane helix</keyword>
<dbReference type="SMART" id="SM00387">
    <property type="entry name" value="HATPase_c"/>
    <property type="match status" value="1"/>
</dbReference>
<dbReference type="SMART" id="SM00304">
    <property type="entry name" value="HAMP"/>
    <property type="match status" value="1"/>
</dbReference>
<comment type="subcellular location">
    <subcellularLocation>
        <location evidence="2">Cell membrane</location>
        <topology evidence="2">Multi-pass membrane protein</topology>
    </subcellularLocation>
</comment>
<evidence type="ECO:0000256" key="6">
    <source>
        <dbReference type="ARBA" id="ARBA00022679"/>
    </source>
</evidence>
<dbReference type="InterPro" id="IPR003660">
    <property type="entry name" value="HAMP_dom"/>
</dbReference>
<dbReference type="PANTHER" id="PTHR45528:SF11">
    <property type="entry name" value="HISTIDINE KINASE"/>
    <property type="match status" value="1"/>
</dbReference>
<evidence type="ECO:0000256" key="13">
    <source>
        <dbReference type="ARBA" id="ARBA00023026"/>
    </source>
</evidence>
<feature type="transmembrane region" description="Helical" evidence="17">
    <location>
        <begin position="12"/>
        <end position="36"/>
    </location>
</feature>
<protein>
    <recommendedName>
        <fullName evidence="16">Heme sensor protein HssS</fullName>
        <ecNumber evidence="3">2.7.13.3</ecNumber>
    </recommendedName>
</protein>
<evidence type="ECO:0000313" key="21">
    <source>
        <dbReference type="Proteomes" id="UP000053797"/>
    </source>
</evidence>
<dbReference type="SUPFAM" id="SSF47384">
    <property type="entry name" value="Homodimeric domain of signal transducing histidine kinase"/>
    <property type="match status" value="1"/>
</dbReference>
<evidence type="ECO:0000256" key="14">
    <source>
        <dbReference type="ARBA" id="ARBA00023136"/>
    </source>
</evidence>
<comment type="function">
    <text evidence="15">Member of the two-component regulatory system HssS/HssR involved in intracellular heme homeostasis and tempering of staphylococcal virulence. HssS functions as a heme sensor histidine kinase which is autophosphorylated at a histidine residue and transfers its phosphate group to an aspartate residue of HssR. HssR/HssS activates the expression of hrtAB, an efflux pump, in response to extracellular heme, hemin, hemoglobin or blood.</text>
</comment>
<dbReference type="Gene3D" id="1.10.287.130">
    <property type="match status" value="1"/>
</dbReference>
<dbReference type="Pfam" id="PF00512">
    <property type="entry name" value="HisKA"/>
    <property type="match status" value="1"/>
</dbReference>
<dbReference type="InterPro" id="IPR036097">
    <property type="entry name" value="HisK_dim/P_sf"/>
</dbReference>
<dbReference type="SUPFAM" id="SSF55874">
    <property type="entry name" value="ATPase domain of HSP90 chaperone/DNA topoisomerase II/histidine kinase"/>
    <property type="match status" value="1"/>
</dbReference>
<evidence type="ECO:0000256" key="1">
    <source>
        <dbReference type="ARBA" id="ARBA00000085"/>
    </source>
</evidence>
<sequence length="437" mass="49999">MKRFVRSISGRFFVILFGLLLLPLLLPFIMTVWFQFQEVDQDLNNQLQQRTDQIERLMQDQSLSFAEASQYMDQSLIQTTQYTSLNQVQSLSSSERDQLQQKGEITIDGAWLEPSQYIRQTETGYLVSTPIAGQRILDGLRTSAGIGIVITIGVAFILTWLAVTLVTRRIRSISEAAIEVTNGNYDVSIKEGGNDEVALLVENFNHMTEALRRNDHLAKDLVASISHELKTPIASIQGFSRLLLTEENSDKRQQYLTIMEQESTRLSRLTSNLVRLSRLDHQTIIERKRYRLDEQLRTCLLLLERQWTEKSLRLELDLPEVFVEWEEELMQHVWLNLLENAIRFSPGSGVLEVTLSEGKNIRVTIRDEGPGIAEPDLPYVFDRFYQGEQSRANEGHGLGLSIVKRIIDLHDGELTIRNQSEQGAIVTVTLTAHETRE</sequence>
<dbReference type="PANTHER" id="PTHR45528">
    <property type="entry name" value="SENSOR HISTIDINE KINASE CPXA"/>
    <property type="match status" value="1"/>
</dbReference>
<dbReference type="CDD" id="cd00075">
    <property type="entry name" value="HATPase"/>
    <property type="match status" value="1"/>
</dbReference>
<dbReference type="FunFam" id="1.10.287.130:FF:000001">
    <property type="entry name" value="Two-component sensor histidine kinase"/>
    <property type="match status" value="1"/>
</dbReference>
<keyword evidence="5" id="KW-0597">Phosphoprotein</keyword>
<evidence type="ECO:0000256" key="2">
    <source>
        <dbReference type="ARBA" id="ARBA00004651"/>
    </source>
</evidence>
<keyword evidence="4" id="KW-1003">Cell membrane</keyword>
<keyword evidence="8" id="KW-0547">Nucleotide-binding</keyword>
<evidence type="ECO:0000256" key="4">
    <source>
        <dbReference type="ARBA" id="ARBA00022475"/>
    </source>
</evidence>
<keyword evidence="13" id="KW-0843">Virulence</keyword>
<dbReference type="PRINTS" id="PR00344">
    <property type="entry name" value="BCTRLSENSOR"/>
</dbReference>
<keyword evidence="10" id="KW-0067">ATP-binding</keyword>
<evidence type="ECO:0000256" key="10">
    <source>
        <dbReference type="ARBA" id="ARBA00022840"/>
    </source>
</evidence>
<dbReference type="FunFam" id="3.30.565.10:FF:000006">
    <property type="entry name" value="Sensor histidine kinase WalK"/>
    <property type="match status" value="1"/>
</dbReference>
<keyword evidence="6" id="KW-0808">Transferase</keyword>
<reference evidence="20 21" key="1">
    <citation type="journal article" date="2015" name="Int. J. Syst. Evol. Microbiol.">
        <title>Exiguobacterium enclense sp. nov., isolated from sediment.</title>
        <authorList>
            <person name="Dastager S.G."/>
            <person name="Mawlankar R."/>
            <person name="Sonalkar V.V."/>
            <person name="Thorat M.N."/>
            <person name="Mual P."/>
            <person name="Verma A."/>
            <person name="Krishnamurthi S."/>
            <person name="Tang S.K."/>
            <person name="Li W.J."/>
        </authorList>
    </citation>
    <scope>NUCLEOTIDE SEQUENCE [LARGE SCALE GENOMIC DNA]</scope>
    <source>
        <strain evidence="20 21">NIO-1109</strain>
    </source>
</reference>
<dbReference type="InterPro" id="IPR004358">
    <property type="entry name" value="Sig_transdc_His_kin-like_C"/>
</dbReference>
<dbReference type="GO" id="GO:0000155">
    <property type="term" value="F:phosphorelay sensor kinase activity"/>
    <property type="evidence" value="ECO:0007669"/>
    <property type="project" value="InterPro"/>
</dbReference>
<evidence type="ECO:0000256" key="16">
    <source>
        <dbReference type="ARBA" id="ARBA00040841"/>
    </source>
</evidence>
<dbReference type="EC" id="2.7.13.3" evidence="3"/>
<dbReference type="Pfam" id="PF00672">
    <property type="entry name" value="HAMP"/>
    <property type="match status" value="1"/>
</dbReference>
<dbReference type="PROSITE" id="PS50109">
    <property type="entry name" value="HIS_KIN"/>
    <property type="match status" value="1"/>
</dbReference>
<dbReference type="InterPro" id="IPR003594">
    <property type="entry name" value="HATPase_dom"/>
</dbReference>
<keyword evidence="14 17" id="KW-0472">Membrane</keyword>
<dbReference type="SUPFAM" id="SSF158472">
    <property type="entry name" value="HAMP domain-like"/>
    <property type="match status" value="1"/>
</dbReference>
<dbReference type="CDD" id="cd06225">
    <property type="entry name" value="HAMP"/>
    <property type="match status" value="1"/>
</dbReference>
<evidence type="ECO:0000256" key="8">
    <source>
        <dbReference type="ARBA" id="ARBA00022741"/>
    </source>
</evidence>
<gene>
    <name evidence="20" type="ORF">AS033_06115</name>
</gene>
<dbReference type="Gene3D" id="6.10.340.10">
    <property type="match status" value="1"/>
</dbReference>
<dbReference type="InterPro" id="IPR003661">
    <property type="entry name" value="HisK_dim/P_dom"/>
</dbReference>
<accession>A0A0V8GL25</accession>
<dbReference type="PROSITE" id="PS50885">
    <property type="entry name" value="HAMP"/>
    <property type="match status" value="1"/>
</dbReference>
<dbReference type="SMART" id="SM00388">
    <property type="entry name" value="HisKA"/>
    <property type="match status" value="1"/>
</dbReference>
<feature type="transmembrane region" description="Helical" evidence="17">
    <location>
        <begin position="144"/>
        <end position="166"/>
    </location>
</feature>
<evidence type="ECO:0000256" key="15">
    <source>
        <dbReference type="ARBA" id="ARBA00037219"/>
    </source>
</evidence>